<gene>
    <name evidence="1" type="ORF">DEO72_LG2g2173</name>
</gene>
<dbReference type="Proteomes" id="UP000501690">
    <property type="component" value="Linkage Group LG2"/>
</dbReference>
<keyword evidence="2" id="KW-1185">Reference proteome</keyword>
<proteinExistence type="predicted"/>
<dbReference type="AlphaFoldDB" id="A0A4D6KYI2"/>
<accession>A0A4D6KYI2</accession>
<name>A0A4D6KYI2_VIGUN</name>
<sequence length="355" mass="39363">MGNSKTGRVLAQARLFRLDESVSLAQARPCVVPGGTLELSVAYTCNGSQTFQSMDTWGYHPTAHRAGHSRLSETQTMGNSKTGRVLAQARLFRLDESVSLAQARPCVVPGDTLPGGHAHPLGDAGRIGSILRFSVIWSDFDWMEIKVIKCLGLNNWGFDVVSVLMIEMLGKVPKECVEILVIYQKADAPPGGTGLAARRQRSVGVYTWLQGGLKYGVIRIWIWDNHECDSVVEAMVTLRNRHWEHFGIMHQRMGAWRRSSTRQAIARGQWGSSAGGAWRKERSRQAVAAKTVNHWSTSAWRWGLPRRAVTAGFEGFEAFGAWRVFYKTSGGALKVRLLEFLELWLGTYLLSCGSG</sequence>
<evidence type="ECO:0000313" key="1">
    <source>
        <dbReference type="EMBL" id="QCD81843.1"/>
    </source>
</evidence>
<evidence type="ECO:0000313" key="2">
    <source>
        <dbReference type="Proteomes" id="UP000501690"/>
    </source>
</evidence>
<protein>
    <submittedName>
        <fullName evidence="1">Uncharacterized protein</fullName>
    </submittedName>
</protein>
<organism evidence="1 2">
    <name type="scientific">Vigna unguiculata</name>
    <name type="common">Cowpea</name>
    <dbReference type="NCBI Taxonomy" id="3917"/>
    <lineage>
        <taxon>Eukaryota</taxon>
        <taxon>Viridiplantae</taxon>
        <taxon>Streptophyta</taxon>
        <taxon>Embryophyta</taxon>
        <taxon>Tracheophyta</taxon>
        <taxon>Spermatophyta</taxon>
        <taxon>Magnoliopsida</taxon>
        <taxon>eudicotyledons</taxon>
        <taxon>Gunneridae</taxon>
        <taxon>Pentapetalae</taxon>
        <taxon>rosids</taxon>
        <taxon>fabids</taxon>
        <taxon>Fabales</taxon>
        <taxon>Fabaceae</taxon>
        <taxon>Papilionoideae</taxon>
        <taxon>50 kb inversion clade</taxon>
        <taxon>NPAAA clade</taxon>
        <taxon>indigoferoid/millettioid clade</taxon>
        <taxon>Phaseoleae</taxon>
        <taxon>Vigna</taxon>
    </lineage>
</organism>
<dbReference type="EMBL" id="CP039346">
    <property type="protein sequence ID" value="QCD81843.1"/>
    <property type="molecule type" value="Genomic_DNA"/>
</dbReference>
<reference evidence="1 2" key="1">
    <citation type="submission" date="2019-04" db="EMBL/GenBank/DDBJ databases">
        <title>An improved genome assembly and genetic linkage map for asparagus bean, Vigna unguiculata ssp. sesquipedialis.</title>
        <authorList>
            <person name="Xia Q."/>
            <person name="Zhang R."/>
            <person name="Dong Y."/>
        </authorList>
    </citation>
    <scope>NUCLEOTIDE SEQUENCE [LARGE SCALE GENOMIC DNA]</scope>
    <source>
        <tissue evidence="1">Leaf</tissue>
    </source>
</reference>